<feature type="non-terminal residue" evidence="2">
    <location>
        <position position="1"/>
    </location>
</feature>
<accession>A0A8J2PMN6</accession>
<feature type="transmembrane region" description="Helical" evidence="1">
    <location>
        <begin position="82"/>
        <end position="103"/>
    </location>
</feature>
<protein>
    <submittedName>
        <fullName evidence="2">Uncharacterized protein</fullName>
    </submittedName>
</protein>
<feature type="transmembrane region" description="Helical" evidence="1">
    <location>
        <begin position="6"/>
        <end position="27"/>
    </location>
</feature>
<keyword evidence="1" id="KW-1133">Transmembrane helix</keyword>
<keyword evidence="3" id="KW-1185">Reference proteome</keyword>
<comment type="caution">
    <text evidence="2">The sequence shown here is derived from an EMBL/GenBank/DDBJ whole genome shotgun (WGS) entry which is preliminary data.</text>
</comment>
<sequence>MAFLMNTVFGIMFWKVLNNFFLLVRNYPTRNTLEDLRKFNSVTGIIDLYNVAFGWVTFTGVTTASVHFSVYILELFKDSVSIHSKICIGWSFALFGLQLLAAAQVNQK</sequence>
<gene>
    <name evidence="2" type="ORF">AFUS01_LOCUS36778</name>
</gene>
<keyword evidence="1" id="KW-0812">Transmembrane</keyword>
<feature type="transmembrane region" description="Helical" evidence="1">
    <location>
        <begin position="48"/>
        <end position="70"/>
    </location>
</feature>
<name>A0A8J2PMN6_9HEXA</name>
<proteinExistence type="predicted"/>
<dbReference type="Proteomes" id="UP000708208">
    <property type="component" value="Unassembled WGS sequence"/>
</dbReference>
<reference evidence="2" key="1">
    <citation type="submission" date="2021-06" db="EMBL/GenBank/DDBJ databases">
        <authorList>
            <person name="Hodson N. C."/>
            <person name="Mongue J. A."/>
            <person name="Jaron S. K."/>
        </authorList>
    </citation>
    <scope>NUCLEOTIDE SEQUENCE</scope>
</reference>
<keyword evidence="1" id="KW-0472">Membrane</keyword>
<evidence type="ECO:0000256" key="1">
    <source>
        <dbReference type="SAM" id="Phobius"/>
    </source>
</evidence>
<dbReference type="EMBL" id="CAJVCH010540943">
    <property type="protein sequence ID" value="CAG7826738.1"/>
    <property type="molecule type" value="Genomic_DNA"/>
</dbReference>
<evidence type="ECO:0000313" key="2">
    <source>
        <dbReference type="EMBL" id="CAG7826738.1"/>
    </source>
</evidence>
<evidence type="ECO:0000313" key="3">
    <source>
        <dbReference type="Proteomes" id="UP000708208"/>
    </source>
</evidence>
<organism evidence="2 3">
    <name type="scientific">Allacma fusca</name>
    <dbReference type="NCBI Taxonomy" id="39272"/>
    <lineage>
        <taxon>Eukaryota</taxon>
        <taxon>Metazoa</taxon>
        <taxon>Ecdysozoa</taxon>
        <taxon>Arthropoda</taxon>
        <taxon>Hexapoda</taxon>
        <taxon>Collembola</taxon>
        <taxon>Symphypleona</taxon>
        <taxon>Sminthuridae</taxon>
        <taxon>Allacma</taxon>
    </lineage>
</organism>
<dbReference type="AlphaFoldDB" id="A0A8J2PMN6"/>